<dbReference type="PANTHER" id="PTHR34360">
    <property type="entry name" value="OS08G0519400 PROTEIN"/>
    <property type="match status" value="1"/>
</dbReference>
<dbReference type="PANTHER" id="PTHR34360:SF2">
    <property type="entry name" value="MYOSIN HEAVY CHAIN-LIKE PROTEIN"/>
    <property type="match status" value="1"/>
</dbReference>
<reference evidence="3" key="1">
    <citation type="submission" date="2018-01" db="EMBL/GenBank/DDBJ databases">
        <authorList>
            <person name="Mao J.F."/>
        </authorList>
    </citation>
    <scope>NUCLEOTIDE SEQUENCE</scope>
    <source>
        <strain evidence="3">Huo1</strain>
        <tissue evidence="3">Leaf</tissue>
    </source>
</reference>
<organism evidence="3">
    <name type="scientific">Salvia splendens</name>
    <name type="common">Scarlet sage</name>
    <dbReference type="NCBI Taxonomy" id="180675"/>
    <lineage>
        <taxon>Eukaryota</taxon>
        <taxon>Viridiplantae</taxon>
        <taxon>Streptophyta</taxon>
        <taxon>Embryophyta</taxon>
        <taxon>Tracheophyta</taxon>
        <taxon>Spermatophyta</taxon>
        <taxon>Magnoliopsida</taxon>
        <taxon>eudicotyledons</taxon>
        <taxon>Gunneridae</taxon>
        <taxon>Pentapetalae</taxon>
        <taxon>asterids</taxon>
        <taxon>lamiids</taxon>
        <taxon>Lamiales</taxon>
        <taxon>Lamiaceae</taxon>
        <taxon>Nepetoideae</taxon>
        <taxon>Mentheae</taxon>
        <taxon>Salviinae</taxon>
        <taxon>Salvia</taxon>
        <taxon>Salvia subgen. Calosphace</taxon>
        <taxon>core Calosphace</taxon>
    </lineage>
</organism>
<feature type="signal peptide" evidence="2">
    <location>
        <begin position="1"/>
        <end position="21"/>
    </location>
</feature>
<evidence type="ECO:0000256" key="1">
    <source>
        <dbReference type="SAM" id="Coils"/>
    </source>
</evidence>
<keyword evidence="2" id="KW-0732">Signal</keyword>
<feature type="coiled-coil region" evidence="1">
    <location>
        <begin position="75"/>
        <end position="102"/>
    </location>
</feature>
<dbReference type="EMBL" id="PNBA02000005">
    <property type="protein sequence ID" value="KAG6423646.1"/>
    <property type="molecule type" value="Genomic_DNA"/>
</dbReference>
<evidence type="ECO:0000256" key="2">
    <source>
        <dbReference type="SAM" id="SignalP"/>
    </source>
</evidence>
<evidence type="ECO:0000313" key="3">
    <source>
        <dbReference type="EMBL" id="KAG6423646.1"/>
    </source>
</evidence>
<reference evidence="3" key="2">
    <citation type="submission" date="2020-08" db="EMBL/GenBank/DDBJ databases">
        <title>Plant Genome Project.</title>
        <authorList>
            <person name="Zhang R.-G."/>
        </authorList>
    </citation>
    <scope>NUCLEOTIDE SEQUENCE</scope>
    <source>
        <strain evidence="3">Huo1</strain>
        <tissue evidence="3">Leaf</tissue>
    </source>
</reference>
<sequence>MARSLLLLLASFFLSLTASNAVDSLASTVSLPSCSDHGSQKFIACDVEEAKLKLALLESILEEKIGDLNARTQYLGDCQRRIEEFTSEIDRLKTELSNFKDDHSRKNVKLIALEEEVRLLWEASRKNNFEIYDLEQKALDAERRLKAVASQVEETSQIVSEQWIQIQKLEQALYMVEVQTSKIRKELWKRCPVVKFFVNLYNDFSKSLMGILDPYVLRDGSMFASLKSKSFQTFAAVKHYHYQDLGVHWPGPLTFYASSALVSNIVDLWAFLLKLLRNSVINSGDCQEVDRDIFLENAVELGTILVVELGTTLVVSCEDLKDISNIKAFISVSFVQCFNCQKLSFHGWTDWKVGKNALVFAAESSSLIHARDSQFFNKADFLYYARDSSQSLPSTTIPSTERLPRNYNLVAYVTFPESTGSFNSNPNNNYYGGGMSDTKNKFYNKNFFGNSENAYEFNGEGYQTQDEFEDDEVNN</sequence>
<keyword evidence="4" id="KW-1185">Reference proteome</keyword>
<gene>
    <name evidence="3" type="ORF">SASPL_114048</name>
</gene>
<accession>A0A8X8Y5P7</accession>
<dbReference type="AlphaFoldDB" id="A0A8X8Y5P7"/>
<keyword evidence="1" id="KW-0175">Coiled coil</keyword>
<evidence type="ECO:0000313" key="4">
    <source>
        <dbReference type="Proteomes" id="UP000298416"/>
    </source>
</evidence>
<protein>
    <submittedName>
        <fullName evidence="3">Uncharacterized protein</fullName>
    </submittedName>
</protein>
<name>A0A8X8Y5P7_SALSN</name>
<dbReference type="Proteomes" id="UP000298416">
    <property type="component" value="Unassembled WGS sequence"/>
</dbReference>
<proteinExistence type="predicted"/>
<comment type="caution">
    <text evidence="3">The sequence shown here is derived from an EMBL/GenBank/DDBJ whole genome shotgun (WGS) entry which is preliminary data.</text>
</comment>
<feature type="chain" id="PRO_5036496977" evidence="2">
    <location>
        <begin position="22"/>
        <end position="475"/>
    </location>
</feature>